<evidence type="ECO:0000256" key="1">
    <source>
        <dbReference type="ARBA" id="ARBA00010923"/>
    </source>
</evidence>
<dbReference type="GO" id="GO:0003677">
    <property type="term" value="F:DNA binding"/>
    <property type="evidence" value="ECO:0007669"/>
    <property type="project" value="UniProtKB-KW"/>
</dbReference>
<proteinExistence type="inferred from homology"/>
<gene>
    <name evidence="5" type="ORF">SSIN_0696</name>
</gene>
<dbReference type="EMBL" id="JPEN01000051">
    <property type="protein sequence ID" value="KGM37490.1"/>
    <property type="molecule type" value="Genomic_DNA"/>
</dbReference>
<feature type="domain" description="Type I restriction modification DNA specificity" evidence="4">
    <location>
        <begin position="35"/>
        <end position="160"/>
    </location>
</feature>
<protein>
    <recommendedName>
        <fullName evidence="4">Type I restriction modification DNA specificity domain-containing protein</fullName>
    </recommendedName>
</protein>
<dbReference type="STRING" id="176090.SSIN_0696"/>
<dbReference type="Proteomes" id="UP000030019">
    <property type="component" value="Unassembled WGS sequence"/>
</dbReference>
<dbReference type="InterPro" id="IPR000055">
    <property type="entry name" value="Restrct_endonuc_typeI_TRD"/>
</dbReference>
<dbReference type="SUPFAM" id="SSF116734">
    <property type="entry name" value="DNA methylase specificity domain"/>
    <property type="match status" value="1"/>
</dbReference>
<name>A0A0A0DHG0_9STRE</name>
<evidence type="ECO:0000313" key="5">
    <source>
        <dbReference type="EMBL" id="KGM37490.1"/>
    </source>
</evidence>
<feature type="domain" description="Type I restriction modification DNA specificity" evidence="4">
    <location>
        <begin position="182"/>
        <end position="328"/>
    </location>
</feature>
<dbReference type="RefSeq" id="WP_052076754.1">
    <property type="nucleotide sequence ID" value="NZ_JPEN01000051.1"/>
</dbReference>
<comment type="similarity">
    <text evidence="1">Belongs to the type-I restriction system S methylase family.</text>
</comment>
<dbReference type="PATRIC" id="fig|176090.4.peg.690"/>
<keyword evidence="3" id="KW-0238">DNA-binding</keyword>
<dbReference type="Gene3D" id="3.90.220.20">
    <property type="entry name" value="DNA methylase specificity domains"/>
    <property type="match status" value="2"/>
</dbReference>
<accession>A0A0A0DHG0</accession>
<evidence type="ECO:0000259" key="4">
    <source>
        <dbReference type="Pfam" id="PF01420"/>
    </source>
</evidence>
<dbReference type="InterPro" id="IPR044946">
    <property type="entry name" value="Restrct_endonuc_typeI_TRD_sf"/>
</dbReference>
<evidence type="ECO:0000256" key="3">
    <source>
        <dbReference type="ARBA" id="ARBA00023125"/>
    </source>
</evidence>
<reference evidence="5 6" key="1">
    <citation type="submission" date="2014-06" db="EMBL/GenBank/DDBJ databases">
        <authorList>
            <person name="Teng J.L."/>
            <person name="Huang Y."/>
            <person name="Tse H."/>
            <person name="Lau S.K."/>
            <person name="Woo P.C."/>
        </authorList>
    </citation>
    <scope>NUCLEOTIDE SEQUENCE [LARGE SCALE GENOMIC DNA]</scope>
    <source>
        <strain evidence="5 6">HKU4</strain>
    </source>
</reference>
<dbReference type="eggNOG" id="COG0732">
    <property type="taxonomic scope" value="Bacteria"/>
</dbReference>
<evidence type="ECO:0000313" key="6">
    <source>
        <dbReference type="Proteomes" id="UP000030019"/>
    </source>
</evidence>
<dbReference type="AlphaFoldDB" id="A0A0A0DHG0"/>
<evidence type="ECO:0000256" key="2">
    <source>
        <dbReference type="ARBA" id="ARBA00022747"/>
    </source>
</evidence>
<keyword evidence="2" id="KW-0680">Restriction system</keyword>
<comment type="caution">
    <text evidence="5">The sequence shown here is derived from an EMBL/GenBank/DDBJ whole genome shotgun (WGS) entry which is preliminary data.</text>
</comment>
<dbReference type="GO" id="GO:0009307">
    <property type="term" value="P:DNA restriction-modification system"/>
    <property type="evidence" value="ECO:0007669"/>
    <property type="project" value="UniProtKB-KW"/>
</dbReference>
<dbReference type="Pfam" id="PF01420">
    <property type="entry name" value="Methylase_S"/>
    <property type="match status" value="2"/>
</dbReference>
<organism evidence="5 6">
    <name type="scientific">Streptococcus sinensis</name>
    <dbReference type="NCBI Taxonomy" id="176090"/>
    <lineage>
        <taxon>Bacteria</taxon>
        <taxon>Bacillati</taxon>
        <taxon>Bacillota</taxon>
        <taxon>Bacilli</taxon>
        <taxon>Lactobacillales</taxon>
        <taxon>Streptococcaceae</taxon>
        <taxon>Streptococcus</taxon>
    </lineage>
</organism>
<sequence>MTETLKYLPFELSDTRYFKLHSTSSGIDKVRLKITNDQEYFPYITRTDKNNGCDMFVGKQDKPLDKGNSITIGLDTQTVFYQPTDFYTGQNVQILESKFMTKNIALFLIPLIKKQLVLLNWGGNGATLGRLRVKKIVLPVDEKNEPNWEYMDSFINSQIKPLKELANNSLLTPPLIDLNSVPWSDFYISDFFEAERGKSGAKGKLQSGEIPLISARKQFNAFDSFVTVDESKVFKESISINNNGDGGAGLAFFHNYKYVATQDVTALMERKFMSKEAKLFISVCITKQANKFGHGNKLNSKRLLHQKIMLPVTIEGEPDFEFMEMYISSIIS</sequence>
<keyword evidence="6" id="KW-1185">Reference proteome</keyword>